<sequence>MLSPGASTRAPTRAFGVDVPDASSLDTIEALRQVHDAHRIALHEERILDALLEDPLSGGMRWEQLRNRTQ</sequence>
<dbReference type="KEGG" id="nbr:O3I_010855"/>
<dbReference type="HOGENOM" id="CLU_2753820_0_0_11"/>
<evidence type="ECO:0000313" key="1">
    <source>
        <dbReference type="EMBL" id="AFU00132.1"/>
    </source>
</evidence>
<dbReference type="Proteomes" id="UP000006304">
    <property type="component" value="Chromosome"/>
</dbReference>
<dbReference type="EMBL" id="CP003876">
    <property type="protein sequence ID" value="AFU00132.1"/>
    <property type="molecule type" value="Genomic_DNA"/>
</dbReference>
<gene>
    <name evidence="1" type="ORF">O3I_010855</name>
</gene>
<name>K0ERH9_NOCB7</name>
<accession>K0ERH9</accession>
<reference evidence="1 2" key="1">
    <citation type="journal article" date="2012" name="J. Bacteriol.">
        <title>Complete genome sequence of Nocardia brasiliensis HUJEG-1.</title>
        <authorList>
            <person name="Vera-Cabrera L."/>
            <person name="Ortiz-Lopez R."/>
            <person name="Elizondo-Gonzalez R."/>
            <person name="Perez-Maya A.A."/>
            <person name="Ocampo-Candiani J."/>
        </authorList>
    </citation>
    <scope>NUCLEOTIDE SEQUENCE [LARGE SCALE GENOMIC DNA]</scope>
    <source>
        <strain evidence="2">ATCC 700358</strain>
    </source>
</reference>
<protein>
    <submittedName>
        <fullName evidence="1">Uncharacterized protein</fullName>
    </submittedName>
</protein>
<organism evidence="1 2">
    <name type="scientific">Nocardia brasiliensis (strain ATCC 700358 / HUJEG-1)</name>
    <dbReference type="NCBI Taxonomy" id="1133849"/>
    <lineage>
        <taxon>Bacteria</taxon>
        <taxon>Bacillati</taxon>
        <taxon>Actinomycetota</taxon>
        <taxon>Actinomycetes</taxon>
        <taxon>Mycobacteriales</taxon>
        <taxon>Nocardiaceae</taxon>
        <taxon>Nocardia</taxon>
    </lineage>
</organism>
<dbReference type="AlphaFoldDB" id="K0ERH9"/>
<keyword evidence="2" id="KW-1185">Reference proteome</keyword>
<proteinExistence type="predicted"/>
<evidence type="ECO:0000313" key="2">
    <source>
        <dbReference type="Proteomes" id="UP000006304"/>
    </source>
</evidence>